<gene>
    <name evidence="1" type="ORF">COX44_02145</name>
</gene>
<sequence length="155" mass="17880">MSLIELLIAIFVLITVLTVASAAYVAGQKAWQKGNEINEITQNSRIAIDKLSRELRQTDEIITDLPSSEIEFQDGHSEELQYLRYYLDTNLLHRQTIVYEFEDIAVRWNIPGAEKKIKEDQIIAEYISSMQFSDDQLIVIKINDFSTKVTGRNIR</sequence>
<accession>A0A2G9YCU8</accession>
<dbReference type="Proteomes" id="UP000231480">
    <property type="component" value="Unassembled WGS sequence"/>
</dbReference>
<dbReference type="AlphaFoldDB" id="A0A2G9YCU8"/>
<dbReference type="EMBL" id="PCRH01000046">
    <property type="protein sequence ID" value="PIP17044.1"/>
    <property type="molecule type" value="Genomic_DNA"/>
</dbReference>
<organism evidence="1 2">
    <name type="scientific">Candidatus Portnoybacteria bacterium CG23_combo_of_CG06-09_8_20_14_all_37_13</name>
    <dbReference type="NCBI Taxonomy" id="1974819"/>
    <lineage>
        <taxon>Bacteria</taxon>
        <taxon>Candidatus Portnoyibacteriota</taxon>
    </lineage>
</organism>
<evidence type="ECO:0000313" key="1">
    <source>
        <dbReference type="EMBL" id="PIP17044.1"/>
    </source>
</evidence>
<proteinExistence type="predicted"/>
<reference evidence="1 2" key="1">
    <citation type="submission" date="2017-09" db="EMBL/GenBank/DDBJ databases">
        <title>Depth-based differentiation of microbial function through sediment-hosted aquifers and enrichment of novel symbionts in the deep terrestrial subsurface.</title>
        <authorList>
            <person name="Probst A.J."/>
            <person name="Ladd B."/>
            <person name="Jarett J.K."/>
            <person name="Geller-Mcgrath D.E."/>
            <person name="Sieber C.M."/>
            <person name="Emerson J.B."/>
            <person name="Anantharaman K."/>
            <person name="Thomas B.C."/>
            <person name="Malmstrom R."/>
            <person name="Stieglmeier M."/>
            <person name="Klingl A."/>
            <person name="Woyke T."/>
            <person name="Ryan C.M."/>
            <person name="Banfield J.F."/>
        </authorList>
    </citation>
    <scope>NUCLEOTIDE SEQUENCE [LARGE SCALE GENOMIC DNA]</scope>
    <source>
        <strain evidence="1">CG23_combo_of_CG06-09_8_20_14_all_37_13</strain>
    </source>
</reference>
<evidence type="ECO:0000313" key="2">
    <source>
        <dbReference type="Proteomes" id="UP000231480"/>
    </source>
</evidence>
<comment type="caution">
    <text evidence="1">The sequence shown here is derived from an EMBL/GenBank/DDBJ whole genome shotgun (WGS) entry which is preliminary data.</text>
</comment>
<name>A0A2G9YCU8_9BACT</name>
<protein>
    <submittedName>
        <fullName evidence="1">Uncharacterized protein</fullName>
    </submittedName>
</protein>